<dbReference type="PROSITE" id="PS51007">
    <property type="entry name" value="CYTC"/>
    <property type="match status" value="1"/>
</dbReference>
<accession>A0ABW2L5W7</accession>
<dbReference type="RefSeq" id="WP_379710229.1">
    <property type="nucleotide sequence ID" value="NZ_JBHTBS010000002.1"/>
</dbReference>
<comment type="caution">
    <text evidence="5">The sequence shown here is derived from an EMBL/GenBank/DDBJ whole genome shotgun (WGS) entry which is preliminary data.</text>
</comment>
<sequence length="411" mass="45875">MKPWWTILLAAQLAAGQVDVWDLPPIRYSDTPAGDPLATLAAKLENGEIALEGETPLEKLKFVLETLGVPESSQILVFSKTSKQIGKITPSNPRSLYFSDDTYVGYVPGGEIEVIAEDPVLGPIFYLIDLDHASGFEVMRDTNDCMSCHGTTRTENVPGLVVRSVFPDESGHSLLHLGTTAVTHSTPIELRWGGYYVTGNSAFPHLGNRTYVDEASTKPEHQSLVDLSDRIDPRKYLRKTSDVVALVVIEHQCRMHNLLTAASMRYRRAQFLGRVIDPEGNPDDGQAGRIADQMAERVVDELLFKDEADLGDGLEGDGAFQRDFEAAYPRTKSGDSLADFKLYRRIFKNPCSYMIYSKPFRALPARVKKAVLARLRLALSDEDREVAPHLKVSEKERIREILDETLPEWKS</sequence>
<gene>
    <name evidence="5" type="ORF">ACFQY0_05835</name>
</gene>
<evidence type="ECO:0000259" key="4">
    <source>
        <dbReference type="PROSITE" id="PS51007"/>
    </source>
</evidence>
<protein>
    <recommendedName>
        <fullName evidence="4">Cytochrome c domain-containing protein</fullName>
    </recommendedName>
</protein>
<dbReference type="Proteomes" id="UP001596472">
    <property type="component" value="Unassembled WGS sequence"/>
</dbReference>
<evidence type="ECO:0000313" key="5">
    <source>
        <dbReference type="EMBL" id="MFC7336688.1"/>
    </source>
</evidence>
<proteinExistence type="predicted"/>
<keyword evidence="6" id="KW-1185">Reference proteome</keyword>
<reference evidence="6" key="1">
    <citation type="journal article" date="2019" name="Int. J. Syst. Evol. Microbiol.">
        <title>The Global Catalogue of Microorganisms (GCM) 10K type strain sequencing project: providing services to taxonomists for standard genome sequencing and annotation.</title>
        <authorList>
            <consortium name="The Broad Institute Genomics Platform"/>
            <consortium name="The Broad Institute Genome Sequencing Center for Infectious Disease"/>
            <person name="Wu L."/>
            <person name="Ma J."/>
        </authorList>
    </citation>
    <scope>NUCLEOTIDE SEQUENCE [LARGE SCALE GENOMIC DNA]</scope>
    <source>
        <strain evidence="6">CGMCC 4.1467</strain>
    </source>
</reference>
<dbReference type="EMBL" id="JBHTBS010000002">
    <property type="protein sequence ID" value="MFC7336688.1"/>
    <property type="molecule type" value="Genomic_DNA"/>
</dbReference>
<evidence type="ECO:0000256" key="1">
    <source>
        <dbReference type="ARBA" id="ARBA00022723"/>
    </source>
</evidence>
<feature type="domain" description="Cytochrome c" evidence="4">
    <location>
        <begin position="130"/>
        <end position="241"/>
    </location>
</feature>
<keyword evidence="1 3" id="KW-0479">Metal-binding</keyword>
<evidence type="ECO:0000256" key="2">
    <source>
        <dbReference type="ARBA" id="ARBA00023004"/>
    </source>
</evidence>
<keyword evidence="2 3" id="KW-0408">Iron</keyword>
<evidence type="ECO:0000256" key="3">
    <source>
        <dbReference type="PROSITE-ProRule" id="PRU00433"/>
    </source>
</evidence>
<organism evidence="5 6">
    <name type="scientific">Haloferula chungangensis</name>
    <dbReference type="NCBI Taxonomy" id="1048331"/>
    <lineage>
        <taxon>Bacteria</taxon>
        <taxon>Pseudomonadati</taxon>
        <taxon>Verrucomicrobiota</taxon>
        <taxon>Verrucomicrobiia</taxon>
        <taxon>Verrucomicrobiales</taxon>
        <taxon>Verrucomicrobiaceae</taxon>
        <taxon>Haloferula</taxon>
    </lineage>
</organism>
<evidence type="ECO:0000313" key="6">
    <source>
        <dbReference type="Proteomes" id="UP001596472"/>
    </source>
</evidence>
<dbReference type="InterPro" id="IPR009056">
    <property type="entry name" value="Cyt_c-like_dom"/>
</dbReference>
<keyword evidence="3" id="KW-0349">Heme</keyword>
<name>A0ABW2L5W7_9BACT</name>